<dbReference type="RefSeq" id="WP_058952068.1">
    <property type="nucleotide sequence ID" value="NZ_CANMLB010000013.1"/>
</dbReference>
<name>A0AAJ6IB45_ACIJO</name>
<dbReference type="AlphaFoldDB" id="A0AAJ6IB45"/>
<reference evidence="3 4" key="2">
    <citation type="submission" date="2023-04" db="EMBL/GenBank/DDBJ databases">
        <title>Acinetobacter johnsonii isolate AYTCM encoding NDM-1, OXA-58 and PER-1.</title>
        <authorList>
            <person name="Tian C."/>
            <person name="Wang S."/>
            <person name="Fan X."/>
            <person name="Xia D."/>
        </authorList>
    </citation>
    <scope>NUCLEOTIDE SEQUENCE [LARGE SCALE GENOMIC DNA]</scope>
    <source>
        <strain evidence="3 4">AYTCM</strain>
    </source>
</reference>
<dbReference type="EMBL" id="CP121776">
    <property type="protein sequence ID" value="WMG17428.1"/>
    <property type="molecule type" value="Genomic_DNA"/>
</dbReference>
<feature type="transmembrane region" description="Helical" evidence="1">
    <location>
        <begin position="37"/>
        <end position="58"/>
    </location>
</feature>
<keyword evidence="1" id="KW-0812">Transmembrane</keyword>
<evidence type="ECO:0000313" key="4">
    <source>
        <dbReference type="Proteomes" id="UP001244586"/>
    </source>
</evidence>
<proteinExistence type="predicted"/>
<keyword evidence="1" id="KW-0472">Membrane</keyword>
<evidence type="ECO:0000313" key="3">
    <source>
        <dbReference type="EMBL" id="WMG17428.1"/>
    </source>
</evidence>
<accession>A0AAJ6IB45</accession>
<feature type="transmembrane region" description="Helical" evidence="1">
    <location>
        <begin position="6"/>
        <end position="25"/>
    </location>
</feature>
<keyword evidence="1" id="KW-1133">Transmembrane helix</keyword>
<evidence type="ECO:0000313" key="2">
    <source>
        <dbReference type="EMBL" id="MDG9787782.1"/>
    </source>
</evidence>
<dbReference type="Proteomes" id="UP001157887">
    <property type="component" value="Unassembled WGS sequence"/>
</dbReference>
<dbReference type="EMBL" id="JAOECG010000017">
    <property type="protein sequence ID" value="MDG9787782.1"/>
    <property type="molecule type" value="Genomic_DNA"/>
</dbReference>
<keyword evidence="4" id="KW-1185">Reference proteome</keyword>
<evidence type="ECO:0000256" key="1">
    <source>
        <dbReference type="SAM" id="Phobius"/>
    </source>
</evidence>
<feature type="transmembrane region" description="Helical" evidence="1">
    <location>
        <begin position="86"/>
        <end position="108"/>
    </location>
</feature>
<sequence length="312" mass="36928">MSIILQVSAWVILAVGFFALGHKFFPNLKNWFTTGKVSYVWLISITLGLFVLLTYPIFFNWWAVNFWNVPENELTDFTKLGPLGDIYGSLNTIVSSIALCAIAFTTYLQVISLKETRKITTEQMDESRNAIFATKFYALLNYKDEKLKTLSVKRDGIEYFGCQIFDFYFCYFDNLFKKEWKELTTYIEQDIYSHIRKCDLEVNDGKEFSDWYAHFLQIANLIDFINTSDLTEKDKDFYFNVLRSSMTMREQITLFWIAPVTPQVYAKLKNGRIFNLFFNKKLVHYGIQFYQDKNFESFNWQKVFDEKKETLA</sequence>
<protein>
    <submittedName>
        <fullName evidence="3">Phage abortive infection protein</fullName>
    </submittedName>
</protein>
<gene>
    <name evidence="2" type="ORF">N7566_12485</name>
    <name evidence="3" type="ORF">QBJ73_13710</name>
</gene>
<organism evidence="3 4">
    <name type="scientific">Acinetobacter johnsonii</name>
    <dbReference type="NCBI Taxonomy" id="40214"/>
    <lineage>
        <taxon>Bacteria</taxon>
        <taxon>Pseudomonadati</taxon>
        <taxon>Pseudomonadota</taxon>
        <taxon>Gammaproteobacteria</taxon>
        <taxon>Moraxellales</taxon>
        <taxon>Moraxellaceae</taxon>
        <taxon>Acinetobacter</taxon>
    </lineage>
</organism>
<reference evidence="2" key="1">
    <citation type="submission" date="2022-09" db="EMBL/GenBank/DDBJ databases">
        <title>Intensive care unit water sources are persistently colonized with multi-drug resistant bacteria and are the site of extensive horizontal gene transfer of antibiotic resistance genes.</title>
        <authorList>
            <person name="Diorio-Toth L."/>
        </authorList>
    </citation>
    <scope>NUCLEOTIDE SEQUENCE</scope>
    <source>
        <strain evidence="2">GD04065</strain>
    </source>
</reference>
<dbReference type="Proteomes" id="UP001244586">
    <property type="component" value="Chromosome"/>
</dbReference>